<dbReference type="EMBL" id="CP001798">
    <property type="protein sequence ID" value="ADE14103.1"/>
    <property type="molecule type" value="Genomic_DNA"/>
</dbReference>
<dbReference type="KEGG" id="nhl:Nhal_0929"/>
<dbReference type="InterPro" id="IPR036631">
    <property type="entry name" value="MGMT_N_sf"/>
</dbReference>
<dbReference type="InterPro" id="IPR001497">
    <property type="entry name" value="MethylDNA_cys_MeTrfase_AS"/>
</dbReference>
<evidence type="ECO:0000256" key="7">
    <source>
        <dbReference type="ARBA" id="ARBA00023204"/>
    </source>
</evidence>
<keyword evidence="5" id="KW-0808">Transferase</keyword>
<keyword evidence="7" id="KW-0234">DNA repair</keyword>
<dbReference type="PANTHER" id="PTHR10815">
    <property type="entry name" value="METHYLATED-DNA--PROTEIN-CYSTEINE METHYLTRANSFERASE"/>
    <property type="match status" value="1"/>
</dbReference>
<dbReference type="FunFam" id="1.10.10.10:FF:000214">
    <property type="entry name" value="Methylated-DNA--protein-cysteine methyltransferase"/>
    <property type="match status" value="1"/>
</dbReference>
<dbReference type="STRING" id="472759.Nhal_0929"/>
<evidence type="ECO:0000256" key="3">
    <source>
        <dbReference type="ARBA" id="ARBA00011918"/>
    </source>
</evidence>
<keyword evidence="4 10" id="KW-0489">Methyltransferase</keyword>
<dbReference type="PANTHER" id="PTHR10815:SF13">
    <property type="entry name" value="METHYLATED-DNA--PROTEIN-CYSTEINE METHYLTRANSFERASE"/>
    <property type="match status" value="1"/>
</dbReference>
<evidence type="ECO:0000313" key="11">
    <source>
        <dbReference type="Proteomes" id="UP000001844"/>
    </source>
</evidence>
<dbReference type="EC" id="2.1.1.63" evidence="3"/>
<dbReference type="OrthoDB" id="9802228at2"/>
<dbReference type="SUPFAM" id="SSF46767">
    <property type="entry name" value="Methylated DNA-protein cysteine methyltransferase, C-terminal domain"/>
    <property type="match status" value="1"/>
</dbReference>
<feature type="domain" description="Methylated-DNA-[protein]-cysteine S-methyltransferase DNA binding" evidence="9">
    <location>
        <begin position="76"/>
        <end position="157"/>
    </location>
</feature>
<reference evidence="11" key="1">
    <citation type="submission" date="2010-04" db="EMBL/GenBank/DDBJ databases">
        <title>Complete genome sequence of Nitrosococcus halophilus Nc4, a salt-adapted, aerobic obligate ammonia-oxidizing sulfur purple bacterium.</title>
        <authorList>
            <consortium name="US DOE Joint Genome Institute"/>
            <person name="Campbell M.A."/>
            <person name="Malfatti S.A."/>
            <person name="Chain P.S.G."/>
            <person name="Heidelberg J.F."/>
            <person name="Ward B.B."/>
            <person name="Klotz M.G."/>
        </authorList>
    </citation>
    <scope>NUCLEOTIDE SEQUENCE [LARGE SCALE GENOMIC DNA]</scope>
    <source>
        <strain evidence="11">Nc4</strain>
    </source>
</reference>
<comment type="similarity">
    <text evidence="2">Belongs to the MGMT family.</text>
</comment>
<dbReference type="GO" id="GO:0006281">
    <property type="term" value="P:DNA repair"/>
    <property type="evidence" value="ECO:0007669"/>
    <property type="project" value="UniProtKB-KW"/>
</dbReference>
<keyword evidence="11" id="KW-1185">Reference proteome</keyword>
<dbReference type="InterPro" id="IPR036217">
    <property type="entry name" value="MethylDNA_cys_MeTrfase_DNAb"/>
</dbReference>
<dbReference type="RefSeq" id="WP_013031996.1">
    <property type="nucleotide sequence ID" value="NC_013960.1"/>
</dbReference>
<dbReference type="NCBIfam" id="TIGR00589">
    <property type="entry name" value="ogt"/>
    <property type="match status" value="1"/>
</dbReference>
<dbReference type="Pfam" id="PF01035">
    <property type="entry name" value="DNA_binding_1"/>
    <property type="match status" value="1"/>
</dbReference>
<dbReference type="GO" id="GO:0003908">
    <property type="term" value="F:methylated-DNA-[protein]-cysteine S-methyltransferase activity"/>
    <property type="evidence" value="ECO:0007669"/>
    <property type="project" value="UniProtKB-EC"/>
</dbReference>
<dbReference type="InterPro" id="IPR014048">
    <property type="entry name" value="MethylDNA_cys_MeTrfase_DNA-bd"/>
</dbReference>
<evidence type="ECO:0000256" key="4">
    <source>
        <dbReference type="ARBA" id="ARBA00022603"/>
    </source>
</evidence>
<evidence type="ECO:0000256" key="6">
    <source>
        <dbReference type="ARBA" id="ARBA00022763"/>
    </source>
</evidence>
<sequence length="163" mass="17369">MVRTDSGYGAIVATPLGKLGLSVSGNVLTGLDFLEPDIPEHFPSDPVTEAALIQLQAYFADPKTMFTLSLLPQGSPFQKRVWQALCFIPSGSTVSYGMLAKELNTSARAIGGACRANPLPIFIPCHRVVAKHSLGGYSGAMEGAQLDIKAWLLQHEAQGARKS</sequence>
<keyword evidence="6" id="KW-0227">DNA damage</keyword>
<dbReference type="Gene3D" id="3.30.160.70">
    <property type="entry name" value="Methylated DNA-protein cysteine methyltransferase domain"/>
    <property type="match status" value="1"/>
</dbReference>
<evidence type="ECO:0000313" key="10">
    <source>
        <dbReference type="EMBL" id="ADE14103.1"/>
    </source>
</evidence>
<dbReference type="GO" id="GO:0032259">
    <property type="term" value="P:methylation"/>
    <property type="evidence" value="ECO:0007669"/>
    <property type="project" value="UniProtKB-KW"/>
</dbReference>
<evidence type="ECO:0000256" key="5">
    <source>
        <dbReference type="ARBA" id="ARBA00022679"/>
    </source>
</evidence>
<proteinExistence type="inferred from homology"/>
<gene>
    <name evidence="10" type="ordered locus">Nhal_0929</name>
</gene>
<dbReference type="PROSITE" id="PS00374">
    <property type="entry name" value="MGMT"/>
    <property type="match status" value="1"/>
</dbReference>
<dbReference type="Gene3D" id="1.10.10.10">
    <property type="entry name" value="Winged helix-like DNA-binding domain superfamily/Winged helix DNA-binding domain"/>
    <property type="match status" value="1"/>
</dbReference>
<evidence type="ECO:0000259" key="9">
    <source>
        <dbReference type="Pfam" id="PF01035"/>
    </source>
</evidence>
<comment type="catalytic activity">
    <reaction evidence="8">
        <text>a 6-O-methyl-2'-deoxyguanosine in DNA + L-cysteinyl-[protein] = S-methyl-L-cysteinyl-[protein] + a 2'-deoxyguanosine in DNA</text>
        <dbReference type="Rhea" id="RHEA:24000"/>
        <dbReference type="Rhea" id="RHEA-COMP:10131"/>
        <dbReference type="Rhea" id="RHEA-COMP:10132"/>
        <dbReference type="Rhea" id="RHEA-COMP:11367"/>
        <dbReference type="Rhea" id="RHEA-COMP:11368"/>
        <dbReference type="ChEBI" id="CHEBI:29950"/>
        <dbReference type="ChEBI" id="CHEBI:82612"/>
        <dbReference type="ChEBI" id="CHEBI:85445"/>
        <dbReference type="ChEBI" id="CHEBI:85448"/>
        <dbReference type="EC" id="2.1.1.63"/>
    </reaction>
</comment>
<dbReference type="CDD" id="cd06445">
    <property type="entry name" value="ATase"/>
    <property type="match status" value="1"/>
</dbReference>
<dbReference type="InterPro" id="IPR036388">
    <property type="entry name" value="WH-like_DNA-bd_sf"/>
</dbReference>
<dbReference type="eggNOG" id="COG0350">
    <property type="taxonomic scope" value="Bacteria"/>
</dbReference>
<protein>
    <recommendedName>
        <fullName evidence="3">methylated-DNA--[protein]-cysteine S-methyltransferase</fullName>
        <ecNumber evidence="3">2.1.1.63</ecNumber>
    </recommendedName>
</protein>
<evidence type="ECO:0000256" key="2">
    <source>
        <dbReference type="ARBA" id="ARBA00008711"/>
    </source>
</evidence>
<name>D5BYC0_NITHN</name>
<dbReference type="SUPFAM" id="SSF53155">
    <property type="entry name" value="Methylated DNA-protein cysteine methyltransferase domain"/>
    <property type="match status" value="1"/>
</dbReference>
<evidence type="ECO:0000256" key="1">
    <source>
        <dbReference type="ARBA" id="ARBA00001286"/>
    </source>
</evidence>
<dbReference type="HOGENOM" id="CLU_000445_52_2_6"/>
<comment type="catalytic activity">
    <reaction evidence="1">
        <text>a 4-O-methyl-thymidine in DNA + L-cysteinyl-[protein] = a thymidine in DNA + S-methyl-L-cysteinyl-[protein]</text>
        <dbReference type="Rhea" id="RHEA:53428"/>
        <dbReference type="Rhea" id="RHEA-COMP:10131"/>
        <dbReference type="Rhea" id="RHEA-COMP:10132"/>
        <dbReference type="Rhea" id="RHEA-COMP:13555"/>
        <dbReference type="Rhea" id="RHEA-COMP:13556"/>
        <dbReference type="ChEBI" id="CHEBI:29950"/>
        <dbReference type="ChEBI" id="CHEBI:82612"/>
        <dbReference type="ChEBI" id="CHEBI:137386"/>
        <dbReference type="ChEBI" id="CHEBI:137387"/>
        <dbReference type="EC" id="2.1.1.63"/>
    </reaction>
</comment>
<organism evidence="10 11">
    <name type="scientific">Nitrosococcus halophilus (strain Nc4)</name>
    <dbReference type="NCBI Taxonomy" id="472759"/>
    <lineage>
        <taxon>Bacteria</taxon>
        <taxon>Pseudomonadati</taxon>
        <taxon>Pseudomonadota</taxon>
        <taxon>Gammaproteobacteria</taxon>
        <taxon>Chromatiales</taxon>
        <taxon>Chromatiaceae</taxon>
        <taxon>Nitrosococcus</taxon>
    </lineage>
</organism>
<accession>D5BYC0</accession>
<dbReference type="AlphaFoldDB" id="D5BYC0"/>
<evidence type="ECO:0000256" key="8">
    <source>
        <dbReference type="ARBA" id="ARBA00049348"/>
    </source>
</evidence>
<dbReference type="Proteomes" id="UP000001844">
    <property type="component" value="Chromosome"/>
</dbReference>